<keyword evidence="1" id="KW-0472">Membrane</keyword>
<proteinExistence type="predicted"/>
<keyword evidence="1" id="KW-1133">Transmembrane helix</keyword>
<reference evidence="2 3" key="1">
    <citation type="journal article" date="2022" name="Nat. Plants">
        <title>Genomes of leafy and leafless Platanthera orchids illuminate the evolution of mycoheterotrophy.</title>
        <authorList>
            <person name="Li M.H."/>
            <person name="Liu K.W."/>
            <person name="Li Z."/>
            <person name="Lu H.C."/>
            <person name="Ye Q.L."/>
            <person name="Zhang D."/>
            <person name="Wang J.Y."/>
            <person name="Li Y.F."/>
            <person name="Zhong Z.M."/>
            <person name="Liu X."/>
            <person name="Yu X."/>
            <person name="Liu D.K."/>
            <person name="Tu X.D."/>
            <person name="Liu B."/>
            <person name="Hao Y."/>
            <person name="Liao X.Y."/>
            <person name="Jiang Y.T."/>
            <person name="Sun W.H."/>
            <person name="Chen J."/>
            <person name="Chen Y.Q."/>
            <person name="Ai Y."/>
            <person name="Zhai J.W."/>
            <person name="Wu S.S."/>
            <person name="Zhou Z."/>
            <person name="Hsiao Y.Y."/>
            <person name="Wu W.L."/>
            <person name="Chen Y.Y."/>
            <person name="Lin Y.F."/>
            <person name="Hsu J.L."/>
            <person name="Li C.Y."/>
            <person name="Wang Z.W."/>
            <person name="Zhao X."/>
            <person name="Zhong W.Y."/>
            <person name="Ma X.K."/>
            <person name="Ma L."/>
            <person name="Huang J."/>
            <person name="Chen G.Z."/>
            <person name="Huang M.Z."/>
            <person name="Huang L."/>
            <person name="Peng D.H."/>
            <person name="Luo Y.B."/>
            <person name="Zou S.Q."/>
            <person name="Chen S.P."/>
            <person name="Lan S."/>
            <person name="Tsai W.C."/>
            <person name="Van de Peer Y."/>
            <person name="Liu Z.J."/>
        </authorList>
    </citation>
    <scope>NUCLEOTIDE SEQUENCE [LARGE SCALE GENOMIC DNA]</scope>
    <source>
        <strain evidence="2">Lor288</strain>
    </source>
</reference>
<feature type="transmembrane region" description="Helical" evidence="1">
    <location>
        <begin position="44"/>
        <end position="63"/>
    </location>
</feature>
<evidence type="ECO:0000256" key="1">
    <source>
        <dbReference type="SAM" id="Phobius"/>
    </source>
</evidence>
<evidence type="ECO:0000313" key="3">
    <source>
        <dbReference type="Proteomes" id="UP001412067"/>
    </source>
</evidence>
<keyword evidence="1" id="KW-0812">Transmembrane</keyword>
<organism evidence="2 3">
    <name type="scientific">Platanthera guangdongensis</name>
    <dbReference type="NCBI Taxonomy" id="2320717"/>
    <lineage>
        <taxon>Eukaryota</taxon>
        <taxon>Viridiplantae</taxon>
        <taxon>Streptophyta</taxon>
        <taxon>Embryophyta</taxon>
        <taxon>Tracheophyta</taxon>
        <taxon>Spermatophyta</taxon>
        <taxon>Magnoliopsida</taxon>
        <taxon>Liliopsida</taxon>
        <taxon>Asparagales</taxon>
        <taxon>Orchidaceae</taxon>
        <taxon>Orchidoideae</taxon>
        <taxon>Orchideae</taxon>
        <taxon>Orchidinae</taxon>
        <taxon>Platanthera</taxon>
    </lineage>
</organism>
<keyword evidence="3" id="KW-1185">Reference proteome</keyword>
<sequence length="125" mass="13588">MSISIDPHDATTPPIDSLRVEEYTGSRVPFEEALPMVFSGSEEYSVLIFMVASLLGAAVRHLYMHFPICQQETATSSDRKNISICINVAANTASLYSYASVVLSAKSKMSAAFFKLPPDSCCSLL</sequence>
<dbReference type="EMBL" id="JBBWWR010000020">
    <property type="protein sequence ID" value="KAK8939329.1"/>
    <property type="molecule type" value="Genomic_DNA"/>
</dbReference>
<comment type="caution">
    <text evidence="2">The sequence shown here is derived from an EMBL/GenBank/DDBJ whole genome shotgun (WGS) entry which is preliminary data.</text>
</comment>
<accession>A0ABR2LE85</accession>
<evidence type="ECO:0000313" key="2">
    <source>
        <dbReference type="EMBL" id="KAK8939329.1"/>
    </source>
</evidence>
<protein>
    <submittedName>
        <fullName evidence="2">Uncharacterized protein</fullName>
    </submittedName>
</protein>
<gene>
    <name evidence="2" type="ORF">KSP40_PGU001616</name>
</gene>
<name>A0ABR2LE85_9ASPA</name>
<dbReference type="Proteomes" id="UP001412067">
    <property type="component" value="Unassembled WGS sequence"/>
</dbReference>